<comment type="similarity">
    <text evidence="1">Belongs to the 4-hydroxybenzoyl-CoA thioesterase family.</text>
</comment>
<proteinExistence type="inferred from homology"/>
<dbReference type="Proteomes" id="UP000536179">
    <property type="component" value="Unassembled WGS sequence"/>
</dbReference>
<reference evidence="3 4" key="1">
    <citation type="submission" date="2020-08" db="EMBL/GenBank/DDBJ databases">
        <title>Genomic Encyclopedia of Type Strains, Phase III (KMG-III): the genomes of soil and plant-associated and newly described type strains.</title>
        <authorList>
            <person name="Whitman W."/>
        </authorList>
    </citation>
    <scope>NUCLEOTIDE SEQUENCE [LARGE SCALE GENOMIC DNA]</scope>
    <source>
        <strain evidence="3 4">CECT 8075</strain>
    </source>
</reference>
<evidence type="ECO:0000256" key="1">
    <source>
        <dbReference type="ARBA" id="ARBA00005953"/>
    </source>
</evidence>
<dbReference type="InterPro" id="IPR029069">
    <property type="entry name" value="HotDog_dom_sf"/>
</dbReference>
<organism evidence="3 4">
    <name type="scientific">Aporhodopirellula rubra</name>
    <dbReference type="NCBI Taxonomy" id="980271"/>
    <lineage>
        <taxon>Bacteria</taxon>
        <taxon>Pseudomonadati</taxon>
        <taxon>Planctomycetota</taxon>
        <taxon>Planctomycetia</taxon>
        <taxon>Pirellulales</taxon>
        <taxon>Pirellulaceae</taxon>
        <taxon>Aporhodopirellula</taxon>
    </lineage>
</organism>
<evidence type="ECO:0000313" key="3">
    <source>
        <dbReference type="EMBL" id="MBB3207996.1"/>
    </source>
</evidence>
<dbReference type="AlphaFoldDB" id="A0A7W5H7I3"/>
<keyword evidence="4" id="KW-1185">Reference proteome</keyword>
<dbReference type="SUPFAM" id="SSF54637">
    <property type="entry name" value="Thioesterase/thiol ester dehydrase-isomerase"/>
    <property type="match status" value="1"/>
</dbReference>
<dbReference type="PANTHER" id="PTHR31793">
    <property type="entry name" value="4-HYDROXYBENZOYL-COA THIOESTERASE FAMILY MEMBER"/>
    <property type="match status" value="1"/>
</dbReference>
<dbReference type="GO" id="GO:0047617">
    <property type="term" value="F:fatty acyl-CoA hydrolase activity"/>
    <property type="evidence" value="ECO:0007669"/>
    <property type="project" value="TreeGrafter"/>
</dbReference>
<dbReference type="InterPro" id="IPR050563">
    <property type="entry name" value="4-hydroxybenzoyl-CoA_TE"/>
</dbReference>
<accession>A0A7W5H7I3</accession>
<keyword evidence="2 3" id="KW-0378">Hydrolase</keyword>
<dbReference type="Gene3D" id="3.10.129.10">
    <property type="entry name" value="Hotdog Thioesterase"/>
    <property type="match status" value="1"/>
</dbReference>
<gene>
    <name evidence="3" type="ORF">FHS27_003823</name>
</gene>
<comment type="caution">
    <text evidence="3">The sequence shown here is derived from an EMBL/GenBank/DDBJ whole genome shotgun (WGS) entry which is preliminary data.</text>
</comment>
<sequence>MGSDYYDLHHTVADDEVDAQAHVHNLRYLQWTLWAARDHNATAGWNAGSALSDGFGWVVRDHQITYRAAAVGGDEIVVRTWVSEVRRYACTRKFIICRPADETVLCRGSTRWVFIDLKAHRALEVPEEAKAALALRPNPPKLPWEK</sequence>
<dbReference type="CDD" id="cd00586">
    <property type="entry name" value="4HBT"/>
    <property type="match status" value="1"/>
</dbReference>
<evidence type="ECO:0000256" key="2">
    <source>
        <dbReference type="ARBA" id="ARBA00022801"/>
    </source>
</evidence>
<dbReference type="Pfam" id="PF13279">
    <property type="entry name" value="4HBT_2"/>
    <property type="match status" value="1"/>
</dbReference>
<dbReference type="PANTHER" id="PTHR31793:SF27">
    <property type="entry name" value="NOVEL THIOESTERASE SUPERFAMILY DOMAIN AND SAPOSIN A-TYPE DOMAIN CONTAINING PROTEIN (0610012H03RIK)"/>
    <property type="match status" value="1"/>
</dbReference>
<dbReference type="EC" id="3.1.2.-" evidence="3"/>
<name>A0A7W5H7I3_9BACT</name>
<dbReference type="EMBL" id="JACHXU010000013">
    <property type="protein sequence ID" value="MBB3207996.1"/>
    <property type="molecule type" value="Genomic_DNA"/>
</dbReference>
<protein>
    <submittedName>
        <fullName evidence="3">Acyl-CoA thioester hydrolase</fullName>
        <ecNumber evidence="3">3.1.2.-</ecNumber>
    </submittedName>
</protein>
<evidence type="ECO:0000313" key="4">
    <source>
        <dbReference type="Proteomes" id="UP000536179"/>
    </source>
</evidence>